<dbReference type="Pfam" id="PF00553">
    <property type="entry name" value="CBM_2"/>
    <property type="match status" value="1"/>
</dbReference>
<evidence type="ECO:0000259" key="5">
    <source>
        <dbReference type="PROSITE" id="PS51173"/>
    </source>
</evidence>
<keyword evidence="1" id="KW-0732">Signal</keyword>
<name>A0ABP3Z510_9ACTN</name>
<feature type="transmembrane region" description="Helical" evidence="4">
    <location>
        <begin position="291"/>
        <end position="310"/>
    </location>
</feature>
<keyword evidence="2" id="KW-0624">Polysaccharide degradation</keyword>
<dbReference type="EMBL" id="BAAAHG010000018">
    <property type="protein sequence ID" value="GAA0913825.1"/>
    <property type="molecule type" value="Genomic_DNA"/>
</dbReference>
<sequence length="515" mass="54273">MPDLPSPKDATESALHAECWDAVLSYADLCTAGSFAARELAEEAFALGVREIRAAEAAASRGRRTPRLPAIPLMLTAVRTTAASWEADGLGHRLDPDLRLWLNSDKAARYTGPPLRRPIALRGLRDLQEPDAALLWLTEVEALPSTVVARRLGLDPALVSEELDQVRTLFRDRCHRNHLDTPLDEECRKYARLLDAVTRSTPVSETPEDLTRHLATCVDCAEAAGCLRLNGGELPAALAGGVIGWGGLAYLERRRRAAEARLGTRRSEPASTGYGEPAGNATRARIVRGSLLAAAVALSGLALVVSMMPFGGSADDTARGDVGALPIADSGLSLPATGCSSSSSASPSTAGSASASASASASGTPSTTGTETRADRKNPGPQGAPTATAGEAGGTGETRESATPGPDRSTPALCQVRYRLTDQWQNGFQAVVTVTTVRALDTWQVSWSFRDGQRITRIWDADVVRKGPRVTVAAADYNRSVAAGGTLSFGFIGTWQDRNTAPHGFTLNGHDCAIT</sequence>
<feature type="region of interest" description="Disordered" evidence="3">
    <location>
        <begin position="260"/>
        <end position="279"/>
    </location>
</feature>
<dbReference type="InterPro" id="IPR001919">
    <property type="entry name" value="CBD2"/>
</dbReference>
<feature type="domain" description="CBM2" evidence="5">
    <location>
        <begin position="407"/>
        <end position="515"/>
    </location>
</feature>
<evidence type="ECO:0000256" key="4">
    <source>
        <dbReference type="SAM" id="Phobius"/>
    </source>
</evidence>
<keyword evidence="4" id="KW-0472">Membrane</keyword>
<evidence type="ECO:0000313" key="7">
    <source>
        <dbReference type="Proteomes" id="UP001501005"/>
    </source>
</evidence>
<keyword evidence="4" id="KW-1133">Transmembrane helix</keyword>
<feature type="compositionally biased region" description="Low complexity" evidence="3">
    <location>
        <begin position="335"/>
        <end position="370"/>
    </location>
</feature>
<keyword evidence="7" id="KW-1185">Reference proteome</keyword>
<dbReference type="PROSITE" id="PS51173">
    <property type="entry name" value="CBM2"/>
    <property type="match status" value="1"/>
</dbReference>
<feature type="transmembrane region" description="Helical" evidence="4">
    <location>
        <begin position="234"/>
        <end position="251"/>
    </location>
</feature>
<evidence type="ECO:0000313" key="6">
    <source>
        <dbReference type="EMBL" id="GAA0913825.1"/>
    </source>
</evidence>
<evidence type="ECO:0000256" key="1">
    <source>
        <dbReference type="ARBA" id="ARBA00022729"/>
    </source>
</evidence>
<dbReference type="Proteomes" id="UP001501005">
    <property type="component" value="Unassembled WGS sequence"/>
</dbReference>
<dbReference type="RefSeq" id="WP_344049775.1">
    <property type="nucleotide sequence ID" value="NZ_BAAAHG010000018.1"/>
</dbReference>
<feature type="region of interest" description="Disordered" evidence="3">
    <location>
        <begin position="335"/>
        <end position="411"/>
    </location>
</feature>
<comment type="caution">
    <text evidence="6">The sequence shown here is derived from an EMBL/GenBank/DDBJ whole genome shotgun (WGS) entry which is preliminary data.</text>
</comment>
<dbReference type="SUPFAM" id="SSF49384">
    <property type="entry name" value="Carbohydrate-binding domain"/>
    <property type="match status" value="1"/>
</dbReference>
<keyword evidence="2" id="KW-0119">Carbohydrate metabolism</keyword>
<keyword evidence="4" id="KW-0812">Transmembrane</keyword>
<evidence type="ECO:0000256" key="3">
    <source>
        <dbReference type="SAM" id="MobiDB-lite"/>
    </source>
</evidence>
<dbReference type="Gene3D" id="2.60.40.290">
    <property type="match status" value="1"/>
</dbReference>
<organism evidence="6 7">
    <name type="scientific">Streptomyces thermoalcalitolerans</name>
    <dbReference type="NCBI Taxonomy" id="65605"/>
    <lineage>
        <taxon>Bacteria</taxon>
        <taxon>Bacillati</taxon>
        <taxon>Actinomycetota</taxon>
        <taxon>Actinomycetes</taxon>
        <taxon>Kitasatosporales</taxon>
        <taxon>Streptomycetaceae</taxon>
        <taxon>Streptomyces</taxon>
    </lineage>
</organism>
<dbReference type="InterPro" id="IPR012291">
    <property type="entry name" value="CBM2_carb-bd_dom_sf"/>
</dbReference>
<proteinExistence type="predicted"/>
<protein>
    <recommendedName>
        <fullName evidence="5">CBM2 domain-containing protein</fullName>
    </recommendedName>
</protein>
<dbReference type="SMART" id="SM00637">
    <property type="entry name" value="CBD_II"/>
    <property type="match status" value="1"/>
</dbReference>
<gene>
    <name evidence="6" type="ORF">GCM10009549_27560</name>
</gene>
<reference evidence="7" key="1">
    <citation type="journal article" date="2019" name="Int. J. Syst. Evol. Microbiol.">
        <title>The Global Catalogue of Microorganisms (GCM) 10K type strain sequencing project: providing services to taxonomists for standard genome sequencing and annotation.</title>
        <authorList>
            <consortium name="The Broad Institute Genomics Platform"/>
            <consortium name="The Broad Institute Genome Sequencing Center for Infectious Disease"/>
            <person name="Wu L."/>
            <person name="Ma J."/>
        </authorList>
    </citation>
    <scope>NUCLEOTIDE SEQUENCE [LARGE SCALE GENOMIC DNA]</scope>
    <source>
        <strain evidence="7">JCM 10673</strain>
    </source>
</reference>
<evidence type="ECO:0000256" key="2">
    <source>
        <dbReference type="ARBA" id="ARBA00023326"/>
    </source>
</evidence>
<dbReference type="InterPro" id="IPR008965">
    <property type="entry name" value="CBM2/CBM3_carb-bd_dom_sf"/>
</dbReference>
<accession>A0ABP3Z510</accession>